<reference evidence="4" key="1">
    <citation type="submission" date="2014-09" db="EMBL/GenBank/DDBJ databases">
        <authorList>
            <person name="Mudge J."/>
            <person name="Ramaraj T."/>
            <person name="Lindquist I.E."/>
            <person name="Bharti A.K."/>
            <person name="Sundararajan A."/>
            <person name="Cameron C.T."/>
            <person name="Woodward J.E."/>
            <person name="May G.D."/>
            <person name="Brubaker C."/>
            <person name="Broadhvest J."/>
            <person name="Wilkins T.A."/>
        </authorList>
    </citation>
    <scope>NUCLEOTIDE SEQUENCE</scope>
    <source>
        <strain evidence="4">cv. AKA8401</strain>
    </source>
</reference>
<evidence type="ECO:0000256" key="2">
    <source>
        <dbReference type="SAM" id="SignalP"/>
    </source>
</evidence>
<evidence type="ECO:0000256" key="1">
    <source>
        <dbReference type="SAM" id="MobiDB-lite"/>
    </source>
</evidence>
<feature type="compositionally biased region" description="Low complexity" evidence="1">
    <location>
        <begin position="171"/>
        <end position="186"/>
    </location>
</feature>
<sequence length="240" mass="25764">MASLNSLPFIAIFLVLHLSIAKSDILSPLFPPISDDVCKEVHCGKGKCKPSSNGSLPYTCECDIGWKQTAADHDDHPKFLPCIFPNCTLDTSCAAAPSPVQEKEAKANRSIFDICRWTNCGGGSCNKTSPFTYDCKCSEGYFNLLNVSVFPCYRECAIGLDCANLGITTSNKSTSATPSSSQNNANRGKNRAHKSIWVEAARELSIGDNIGIVAGYGSLICIYIKPMLGVSCSMDSAIRA</sequence>
<keyword evidence="4" id="KW-1185">Reference proteome</keyword>
<keyword evidence="2" id="KW-0732">Signal</keyword>
<gene>
    <name evidence="3" type="ORF">F383_07579</name>
</gene>
<accession>A0A0B0PYB2</accession>
<feature type="signal peptide" evidence="2">
    <location>
        <begin position="1"/>
        <end position="23"/>
    </location>
</feature>
<evidence type="ECO:0000313" key="4">
    <source>
        <dbReference type="Proteomes" id="UP000032142"/>
    </source>
</evidence>
<organism evidence="3 4">
    <name type="scientific">Gossypium arboreum</name>
    <name type="common">Tree cotton</name>
    <name type="synonym">Gossypium nanking</name>
    <dbReference type="NCBI Taxonomy" id="29729"/>
    <lineage>
        <taxon>Eukaryota</taxon>
        <taxon>Viridiplantae</taxon>
        <taxon>Streptophyta</taxon>
        <taxon>Embryophyta</taxon>
        <taxon>Tracheophyta</taxon>
        <taxon>Spermatophyta</taxon>
        <taxon>Magnoliopsida</taxon>
        <taxon>eudicotyledons</taxon>
        <taxon>Gunneridae</taxon>
        <taxon>Pentapetalae</taxon>
        <taxon>rosids</taxon>
        <taxon>malvids</taxon>
        <taxon>Malvales</taxon>
        <taxon>Malvaceae</taxon>
        <taxon>Malvoideae</taxon>
        <taxon>Gossypium</taxon>
    </lineage>
</organism>
<feature type="chain" id="PRO_5002077811" evidence="2">
    <location>
        <begin position="24"/>
        <end position="240"/>
    </location>
</feature>
<dbReference type="PANTHER" id="PTHR33881:SF7">
    <property type="entry name" value="NEUROGENIC LOCUS NOTCH-LIKE PROTEIN"/>
    <property type="match status" value="1"/>
</dbReference>
<proteinExistence type="predicted"/>
<dbReference type="EMBL" id="KN452297">
    <property type="protein sequence ID" value="KHG29827.1"/>
    <property type="molecule type" value="Genomic_DNA"/>
</dbReference>
<evidence type="ECO:0000313" key="3">
    <source>
        <dbReference type="EMBL" id="KHG29827.1"/>
    </source>
</evidence>
<dbReference type="AlphaFoldDB" id="A0A0B0PYB2"/>
<dbReference type="Proteomes" id="UP000032142">
    <property type="component" value="Unassembled WGS sequence"/>
</dbReference>
<dbReference type="PANTHER" id="PTHR33881">
    <property type="entry name" value="NEUROGENIC LOCUS NOTCH-LIKE PROTEIN"/>
    <property type="match status" value="1"/>
</dbReference>
<feature type="region of interest" description="Disordered" evidence="1">
    <location>
        <begin position="171"/>
        <end position="190"/>
    </location>
</feature>
<protein>
    <submittedName>
        <fullName evidence="3">Slit</fullName>
    </submittedName>
</protein>
<name>A0A0B0PYB2_GOSAR</name>